<keyword evidence="1" id="KW-0812">Transmembrane</keyword>
<dbReference type="EMBL" id="BAAAFE010000003">
    <property type="protein sequence ID" value="GAA0862182.1"/>
    <property type="molecule type" value="Genomic_DNA"/>
</dbReference>
<organism evidence="2 3">
    <name type="scientific">Sphingopyxis soli</name>
    <dbReference type="NCBI Taxonomy" id="592051"/>
    <lineage>
        <taxon>Bacteria</taxon>
        <taxon>Pseudomonadati</taxon>
        <taxon>Pseudomonadota</taxon>
        <taxon>Alphaproteobacteria</taxon>
        <taxon>Sphingomonadales</taxon>
        <taxon>Sphingomonadaceae</taxon>
        <taxon>Sphingopyxis</taxon>
    </lineage>
</organism>
<sequence length="69" mass="8007">MKLFDVLANIVAGFVIWVMLTGFVYFFVSWGSDEAPGKVPFWPWKAAIIAVSVLSFSLYARRYWKKLDR</sequence>
<keyword evidence="3" id="KW-1185">Reference proteome</keyword>
<reference evidence="3" key="1">
    <citation type="journal article" date="2019" name="Int. J. Syst. Evol. Microbiol.">
        <title>The Global Catalogue of Microorganisms (GCM) 10K type strain sequencing project: providing services to taxonomists for standard genome sequencing and annotation.</title>
        <authorList>
            <consortium name="The Broad Institute Genomics Platform"/>
            <consortium name="The Broad Institute Genome Sequencing Center for Infectious Disease"/>
            <person name="Wu L."/>
            <person name="Ma J."/>
        </authorList>
    </citation>
    <scope>NUCLEOTIDE SEQUENCE [LARGE SCALE GENOMIC DNA]</scope>
    <source>
        <strain evidence="3">JCM 15910</strain>
    </source>
</reference>
<dbReference type="RefSeq" id="WP_215355850.1">
    <property type="nucleotide sequence ID" value="NZ_BAAAFE010000003.1"/>
</dbReference>
<keyword evidence="1" id="KW-1133">Transmembrane helix</keyword>
<feature type="transmembrane region" description="Helical" evidence="1">
    <location>
        <begin position="7"/>
        <end position="30"/>
    </location>
</feature>
<evidence type="ECO:0000256" key="1">
    <source>
        <dbReference type="SAM" id="Phobius"/>
    </source>
</evidence>
<name>A0ABP3X9C6_9SPHN</name>
<evidence type="ECO:0000313" key="3">
    <source>
        <dbReference type="Proteomes" id="UP001500738"/>
    </source>
</evidence>
<keyword evidence="1" id="KW-0472">Membrane</keyword>
<feature type="transmembrane region" description="Helical" evidence="1">
    <location>
        <begin position="42"/>
        <end position="60"/>
    </location>
</feature>
<comment type="caution">
    <text evidence="2">The sequence shown here is derived from an EMBL/GenBank/DDBJ whole genome shotgun (WGS) entry which is preliminary data.</text>
</comment>
<evidence type="ECO:0000313" key="2">
    <source>
        <dbReference type="EMBL" id="GAA0862182.1"/>
    </source>
</evidence>
<gene>
    <name evidence="2" type="ORF">GCM10009115_07770</name>
</gene>
<protein>
    <submittedName>
        <fullName evidence="2">Uncharacterized protein</fullName>
    </submittedName>
</protein>
<dbReference type="Proteomes" id="UP001500738">
    <property type="component" value="Unassembled WGS sequence"/>
</dbReference>
<proteinExistence type="predicted"/>
<accession>A0ABP3X9C6</accession>